<evidence type="ECO:0000259" key="4">
    <source>
        <dbReference type="PROSITE" id="PS50987"/>
    </source>
</evidence>
<dbReference type="Pfam" id="PF12840">
    <property type="entry name" value="HTH_20"/>
    <property type="match status" value="1"/>
</dbReference>
<dbReference type="PANTHER" id="PTHR43132">
    <property type="entry name" value="ARSENICAL RESISTANCE OPERON REPRESSOR ARSR-RELATED"/>
    <property type="match status" value="1"/>
</dbReference>
<dbReference type="SUPFAM" id="SSF46785">
    <property type="entry name" value="Winged helix' DNA-binding domain"/>
    <property type="match status" value="1"/>
</dbReference>
<dbReference type="InterPro" id="IPR051011">
    <property type="entry name" value="Metal_resp_trans_reg"/>
</dbReference>
<dbReference type="PANTHER" id="PTHR43132:SF2">
    <property type="entry name" value="ARSENICAL RESISTANCE OPERON REPRESSOR ARSR-RELATED"/>
    <property type="match status" value="1"/>
</dbReference>
<dbReference type="PROSITE" id="PS50987">
    <property type="entry name" value="HTH_ARSR_2"/>
    <property type="match status" value="1"/>
</dbReference>
<evidence type="ECO:0000313" key="6">
    <source>
        <dbReference type="Proteomes" id="UP000464495"/>
    </source>
</evidence>
<accession>A0A6P1SXU8</accession>
<evidence type="ECO:0000256" key="2">
    <source>
        <dbReference type="ARBA" id="ARBA00023125"/>
    </source>
</evidence>
<feature type="domain" description="HTH arsR-type" evidence="4">
    <location>
        <begin position="7"/>
        <end position="103"/>
    </location>
</feature>
<gene>
    <name evidence="5" type="ORF">GO499_10040</name>
</gene>
<protein>
    <submittedName>
        <fullName evidence="5">Helix-turn-helix domain-containing protein</fullName>
    </submittedName>
</protein>
<keyword evidence="6" id="KW-1185">Reference proteome</keyword>
<dbReference type="InterPro" id="IPR036390">
    <property type="entry name" value="WH_DNA-bd_sf"/>
</dbReference>
<dbReference type="Gene3D" id="1.10.10.10">
    <property type="entry name" value="Winged helix-like DNA-binding domain superfamily/Winged helix DNA-binding domain"/>
    <property type="match status" value="1"/>
</dbReference>
<organism evidence="5 6">
    <name type="scientific">Algicella marina</name>
    <dbReference type="NCBI Taxonomy" id="2683284"/>
    <lineage>
        <taxon>Bacteria</taxon>
        <taxon>Pseudomonadati</taxon>
        <taxon>Pseudomonadota</taxon>
        <taxon>Alphaproteobacteria</taxon>
        <taxon>Rhodobacterales</taxon>
        <taxon>Paracoccaceae</taxon>
        <taxon>Algicella</taxon>
    </lineage>
</organism>
<dbReference type="EMBL" id="CP046620">
    <property type="protein sequence ID" value="QHQ35504.1"/>
    <property type="molecule type" value="Genomic_DNA"/>
</dbReference>
<keyword evidence="2" id="KW-0238">DNA-binding</keyword>
<dbReference type="RefSeq" id="WP_161862064.1">
    <property type="nucleotide sequence ID" value="NZ_CP046620.1"/>
</dbReference>
<dbReference type="KEGG" id="amaq:GO499_10040"/>
<keyword evidence="3" id="KW-0804">Transcription</keyword>
<evidence type="ECO:0000313" key="5">
    <source>
        <dbReference type="EMBL" id="QHQ35504.1"/>
    </source>
</evidence>
<dbReference type="InterPro" id="IPR036388">
    <property type="entry name" value="WH-like_DNA-bd_sf"/>
</dbReference>
<sequence length="114" mass="12062">METKTHLPLDIEEAARAFAALGSGQRLAVLQALVAAGPEGLAAGDLAQRTGIGGSTLTHHLRFLTQSQLATQRREGRSIISTAAFGRVETLSNYLLLNCCAEPAGCVHKEHRNG</sequence>
<reference evidence="5 6" key="1">
    <citation type="submission" date="2019-12" db="EMBL/GenBank/DDBJ databases">
        <title>Complete genome sequence of Algicella marina strain 9Alg 56(T) isolated from the red alga Tichocarpus crinitus.</title>
        <authorList>
            <person name="Kim S.-G."/>
            <person name="Nedashkovskaya O.I."/>
        </authorList>
    </citation>
    <scope>NUCLEOTIDE SEQUENCE [LARGE SCALE GENOMIC DNA]</scope>
    <source>
        <strain evidence="5 6">9Alg 56</strain>
    </source>
</reference>
<dbReference type="AlphaFoldDB" id="A0A6P1SXU8"/>
<dbReference type="SMART" id="SM00418">
    <property type="entry name" value="HTH_ARSR"/>
    <property type="match status" value="1"/>
</dbReference>
<dbReference type="GO" id="GO:0003700">
    <property type="term" value="F:DNA-binding transcription factor activity"/>
    <property type="evidence" value="ECO:0007669"/>
    <property type="project" value="InterPro"/>
</dbReference>
<evidence type="ECO:0000256" key="3">
    <source>
        <dbReference type="ARBA" id="ARBA00023163"/>
    </source>
</evidence>
<name>A0A6P1SXU8_9RHOB</name>
<dbReference type="Proteomes" id="UP000464495">
    <property type="component" value="Chromosome"/>
</dbReference>
<dbReference type="InterPro" id="IPR001845">
    <property type="entry name" value="HTH_ArsR_DNA-bd_dom"/>
</dbReference>
<dbReference type="CDD" id="cd00090">
    <property type="entry name" value="HTH_ARSR"/>
    <property type="match status" value="1"/>
</dbReference>
<keyword evidence="1" id="KW-0805">Transcription regulation</keyword>
<dbReference type="InterPro" id="IPR011991">
    <property type="entry name" value="ArsR-like_HTH"/>
</dbReference>
<proteinExistence type="predicted"/>
<evidence type="ECO:0000256" key="1">
    <source>
        <dbReference type="ARBA" id="ARBA00023015"/>
    </source>
</evidence>
<dbReference type="GO" id="GO:0003677">
    <property type="term" value="F:DNA binding"/>
    <property type="evidence" value="ECO:0007669"/>
    <property type="project" value="UniProtKB-KW"/>
</dbReference>